<dbReference type="EMBL" id="JAKZEL010000004">
    <property type="protein sequence ID" value="KAI4544708.1"/>
    <property type="molecule type" value="Genomic_DNA"/>
</dbReference>
<evidence type="ECO:0000313" key="2">
    <source>
        <dbReference type="EMBL" id="KAI4544708.1"/>
    </source>
</evidence>
<proteinExistence type="predicted"/>
<feature type="region of interest" description="Disordered" evidence="1">
    <location>
        <begin position="62"/>
        <end position="117"/>
    </location>
</feature>
<dbReference type="AlphaFoldDB" id="A0AAD4YE82"/>
<sequence>MRDPDPLPSIGAAPPASPFQEAIYFTPGLQTKGGKPGVESGAAVSRAALGCRSCCRMAAGRRRRAASPGAQRLLPGIGTGEHAKSRGPRVPTACSSVHRPGTGPYGPLQMVPRKRPGAAALLVHSAPRTAGSQPTRLLGA</sequence>
<reference evidence="2" key="1">
    <citation type="submission" date="2022-03" db="EMBL/GenBank/DDBJ databases">
        <title>Genomic analyses of argali, domestic sheep and their hybrids provide insights into chromosomal evolution, heterosis and genetic basis of agronomic traits.</title>
        <authorList>
            <person name="Li M."/>
        </authorList>
    </citation>
    <scope>NUCLEOTIDE SEQUENCE</scope>
    <source>
        <strain evidence="2">CAU-MHL-2022a</strain>
        <tissue evidence="2">Skin</tissue>
    </source>
</reference>
<evidence type="ECO:0000313" key="3">
    <source>
        <dbReference type="Proteomes" id="UP001214576"/>
    </source>
</evidence>
<protein>
    <submittedName>
        <fullName evidence="2">Uncharacterized protein</fullName>
    </submittedName>
</protein>
<dbReference type="Proteomes" id="UP001214576">
    <property type="component" value="Unassembled WGS sequence"/>
</dbReference>
<gene>
    <name evidence="2" type="ORF">MG293_004974</name>
</gene>
<name>A0AAD4YE82_OVIAM</name>
<keyword evidence="3" id="KW-1185">Reference proteome</keyword>
<accession>A0AAD4YE82</accession>
<evidence type="ECO:0000256" key="1">
    <source>
        <dbReference type="SAM" id="MobiDB-lite"/>
    </source>
</evidence>
<organism evidence="2 3">
    <name type="scientific">Ovis ammon polii</name>
    <dbReference type="NCBI Taxonomy" id="230172"/>
    <lineage>
        <taxon>Eukaryota</taxon>
        <taxon>Metazoa</taxon>
        <taxon>Chordata</taxon>
        <taxon>Craniata</taxon>
        <taxon>Vertebrata</taxon>
        <taxon>Euteleostomi</taxon>
        <taxon>Mammalia</taxon>
        <taxon>Eutheria</taxon>
        <taxon>Laurasiatheria</taxon>
        <taxon>Artiodactyla</taxon>
        <taxon>Ruminantia</taxon>
        <taxon>Pecora</taxon>
        <taxon>Bovidae</taxon>
        <taxon>Caprinae</taxon>
        <taxon>Ovis</taxon>
    </lineage>
</organism>
<comment type="caution">
    <text evidence="2">The sequence shown here is derived from an EMBL/GenBank/DDBJ whole genome shotgun (WGS) entry which is preliminary data.</text>
</comment>